<dbReference type="GO" id="GO:0005783">
    <property type="term" value="C:endoplasmic reticulum"/>
    <property type="evidence" value="ECO:0007669"/>
    <property type="project" value="UniProtKB-SubCell"/>
</dbReference>
<evidence type="ECO:0000313" key="9">
    <source>
        <dbReference type="EMBL" id="KAJ1357704.1"/>
    </source>
</evidence>
<reference evidence="9" key="1">
    <citation type="submission" date="2021-06" db="EMBL/GenBank/DDBJ databases">
        <title>Parelaphostrongylus tenuis whole genome reference sequence.</title>
        <authorList>
            <person name="Garwood T.J."/>
            <person name="Larsen P.A."/>
            <person name="Fountain-Jones N.M."/>
            <person name="Garbe J.R."/>
            <person name="Macchietto M.G."/>
            <person name="Kania S.A."/>
            <person name="Gerhold R.W."/>
            <person name="Richards J.E."/>
            <person name="Wolf T.M."/>
        </authorList>
    </citation>
    <scope>NUCLEOTIDE SEQUENCE</scope>
    <source>
        <strain evidence="9">MNPRO001-30</strain>
        <tissue evidence="9">Meninges</tissue>
    </source>
</reference>
<protein>
    <recommendedName>
        <fullName evidence="11">Mesoderm development candidate 2</fullName>
    </recommendedName>
</protein>
<dbReference type="AlphaFoldDB" id="A0AAD5N4P8"/>
<dbReference type="PANTHER" id="PTHR17600">
    <property type="entry name" value="MESODERM DEVELOPMENT CANDIDATE 2"/>
    <property type="match status" value="1"/>
</dbReference>
<evidence type="ECO:0000256" key="2">
    <source>
        <dbReference type="ARBA" id="ARBA00011068"/>
    </source>
</evidence>
<accession>A0AAD5N4P8</accession>
<feature type="region of interest" description="Disordered" evidence="7">
    <location>
        <begin position="57"/>
        <end position="87"/>
    </location>
</feature>
<feature type="compositionally biased region" description="Basic and acidic residues" evidence="7">
    <location>
        <begin position="77"/>
        <end position="87"/>
    </location>
</feature>
<evidence type="ECO:0000313" key="10">
    <source>
        <dbReference type="Proteomes" id="UP001196413"/>
    </source>
</evidence>
<evidence type="ECO:0000256" key="5">
    <source>
        <dbReference type="ARBA" id="ARBA00022824"/>
    </source>
</evidence>
<evidence type="ECO:0000256" key="3">
    <source>
        <dbReference type="ARBA" id="ARBA00022687"/>
    </source>
</evidence>
<dbReference type="Proteomes" id="UP001196413">
    <property type="component" value="Unassembled WGS sequence"/>
</dbReference>
<organism evidence="9 10">
    <name type="scientific">Parelaphostrongylus tenuis</name>
    <name type="common">Meningeal worm</name>
    <dbReference type="NCBI Taxonomy" id="148309"/>
    <lineage>
        <taxon>Eukaryota</taxon>
        <taxon>Metazoa</taxon>
        <taxon>Ecdysozoa</taxon>
        <taxon>Nematoda</taxon>
        <taxon>Chromadorea</taxon>
        <taxon>Rhabditida</taxon>
        <taxon>Rhabditina</taxon>
        <taxon>Rhabditomorpha</taxon>
        <taxon>Strongyloidea</taxon>
        <taxon>Metastrongylidae</taxon>
        <taxon>Parelaphostrongylus</taxon>
    </lineage>
</organism>
<dbReference type="EMBL" id="JAHQIW010003230">
    <property type="protein sequence ID" value="KAJ1357704.1"/>
    <property type="molecule type" value="Genomic_DNA"/>
</dbReference>
<evidence type="ECO:0008006" key="11">
    <source>
        <dbReference type="Google" id="ProtNLM"/>
    </source>
</evidence>
<keyword evidence="10" id="KW-1185">Reference proteome</keyword>
<evidence type="ECO:0000256" key="4">
    <source>
        <dbReference type="ARBA" id="ARBA00022729"/>
    </source>
</evidence>
<dbReference type="Pfam" id="PF10185">
    <property type="entry name" value="Mesd"/>
    <property type="match status" value="1"/>
</dbReference>
<keyword evidence="5" id="KW-0256">Endoplasmic reticulum</keyword>
<keyword evidence="6" id="KW-0143">Chaperone</keyword>
<dbReference type="Gene3D" id="3.30.70.260">
    <property type="match status" value="1"/>
</dbReference>
<feature type="signal peptide" evidence="8">
    <location>
        <begin position="1"/>
        <end position="27"/>
    </location>
</feature>
<feature type="chain" id="PRO_5041928154" description="Mesoderm development candidate 2" evidence="8">
    <location>
        <begin position="28"/>
        <end position="194"/>
    </location>
</feature>
<name>A0AAD5N4P8_PARTN</name>
<keyword evidence="4 8" id="KW-0732">Signal</keyword>
<comment type="caution">
    <text evidence="9">The sequence shown here is derived from an EMBL/GenBank/DDBJ whole genome shotgun (WGS) entry which is preliminary data.</text>
</comment>
<evidence type="ECO:0000256" key="6">
    <source>
        <dbReference type="ARBA" id="ARBA00023186"/>
    </source>
</evidence>
<evidence type="ECO:0000256" key="8">
    <source>
        <dbReference type="SAM" id="SignalP"/>
    </source>
</evidence>
<gene>
    <name evidence="9" type="ORF">KIN20_015900</name>
</gene>
<comment type="similarity">
    <text evidence="2">Belongs to the MESD family.</text>
</comment>
<evidence type="ECO:0000256" key="1">
    <source>
        <dbReference type="ARBA" id="ARBA00004240"/>
    </source>
</evidence>
<keyword evidence="3" id="KW-0879">Wnt signaling pathway</keyword>
<sequence length="194" mass="22420">MSNHAQMHLLIFTIVVLLLYTIAPVFAAENSQKKKKDITDYSDVDLERLYMEWEKNDQDKLDDDDDDEMSPHKRFPKPLDLKEHEGKSPEDFLKITKKGQTLFMFVNIRDPSSPAKKSRVFTENYTELFRSMLANNHVVAETVIIDDDRAIFMFQDGSQAFEAKDVLLRQKQVTEITLEGRQYAGAGATIKEEL</sequence>
<dbReference type="InterPro" id="IPR019330">
    <property type="entry name" value="MESD"/>
</dbReference>
<dbReference type="Gene3D" id="6.10.250.640">
    <property type="match status" value="1"/>
</dbReference>
<comment type="subcellular location">
    <subcellularLocation>
        <location evidence="1">Endoplasmic reticulum</location>
    </subcellularLocation>
</comment>
<evidence type="ECO:0000256" key="7">
    <source>
        <dbReference type="SAM" id="MobiDB-lite"/>
    </source>
</evidence>
<dbReference type="PANTHER" id="PTHR17600:SF2">
    <property type="entry name" value="LRP CHAPERONE MESD"/>
    <property type="match status" value="1"/>
</dbReference>
<dbReference type="GO" id="GO:0016055">
    <property type="term" value="P:Wnt signaling pathway"/>
    <property type="evidence" value="ECO:0007669"/>
    <property type="project" value="UniProtKB-KW"/>
</dbReference>
<dbReference type="GO" id="GO:0006457">
    <property type="term" value="P:protein folding"/>
    <property type="evidence" value="ECO:0007669"/>
    <property type="project" value="InterPro"/>
</dbReference>
<proteinExistence type="inferred from homology"/>